<dbReference type="OrthoDB" id="965029at2"/>
<evidence type="ECO:0000313" key="1">
    <source>
        <dbReference type="EMBL" id="RAI78281.1"/>
    </source>
</evidence>
<dbReference type="EMBL" id="QLII01000001">
    <property type="protein sequence ID" value="RAI78281.1"/>
    <property type="molecule type" value="Genomic_DNA"/>
</dbReference>
<name>A0A327NSB7_9BACT</name>
<dbReference type="Proteomes" id="UP000249016">
    <property type="component" value="Unassembled WGS sequence"/>
</dbReference>
<organism evidence="1 2">
    <name type="scientific">Spirosoma telluris</name>
    <dbReference type="NCBI Taxonomy" id="2183553"/>
    <lineage>
        <taxon>Bacteria</taxon>
        <taxon>Pseudomonadati</taxon>
        <taxon>Bacteroidota</taxon>
        <taxon>Cytophagia</taxon>
        <taxon>Cytophagales</taxon>
        <taxon>Cytophagaceae</taxon>
        <taxon>Spirosoma</taxon>
    </lineage>
</organism>
<dbReference type="RefSeq" id="WP_111349911.1">
    <property type="nucleotide sequence ID" value="NZ_QLII01000001.1"/>
</dbReference>
<evidence type="ECO:0000313" key="2">
    <source>
        <dbReference type="Proteomes" id="UP000249016"/>
    </source>
</evidence>
<protein>
    <submittedName>
        <fullName evidence="1">Uncharacterized protein</fullName>
    </submittedName>
</protein>
<accession>A0A327NSB7</accession>
<proteinExistence type="predicted"/>
<reference evidence="1 2" key="1">
    <citation type="submission" date="2018-06" db="EMBL/GenBank/DDBJ databases">
        <title>Spirosoma sp. HMF3257 Genome sequencing and assembly.</title>
        <authorList>
            <person name="Kang H."/>
            <person name="Cha I."/>
            <person name="Kim H."/>
            <person name="Kang J."/>
            <person name="Joh K."/>
        </authorList>
    </citation>
    <scope>NUCLEOTIDE SEQUENCE [LARGE SCALE GENOMIC DNA]</scope>
    <source>
        <strain evidence="1 2">HMF3257</strain>
    </source>
</reference>
<gene>
    <name evidence="1" type="ORF">HMF3257_37055</name>
</gene>
<sequence length="85" mass="9745">MSIIRKSSNINDIPAYDKEYWWAKTPQERLAAALKLIRRAKAIYYANPKNPPLGNGGQVLKSDKPIEHRKLPINHLRDLENLPGQ</sequence>
<comment type="caution">
    <text evidence="1">The sequence shown here is derived from an EMBL/GenBank/DDBJ whole genome shotgun (WGS) entry which is preliminary data.</text>
</comment>
<dbReference type="AlphaFoldDB" id="A0A327NSB7"/>
<keyword evidence="2" id="KW-1185">Reference proteome</keyword>